<evidence type="ECO:0000256" key="2">
    <source>
        <dbReference type="ARBA" id="ARBA00004370"/>
    </source>
</evidence>
<keyword evidence="16" id="KW-1185">Reference proteome</keyword>
<evidence type="ECO:0000256" key="4">
    <source>
        <dbReference type="ARBA" id="ARBA00022676"/>
    </source>
</evidence>
<name>A0A559M3A6_9HELO</name>
<gene>
    <name evidence="15" type="primary">crf1_1</name>
    <name evidence="15" type="ORF">LAWI1_G008410</name>
</gene>
<reference evidence="15 16" key="1">
    <citation type="submission" date="2018-05" db="EMBL/GenBank/DDBJ databases">
        <title>Genome sequencing and assembly of the regulated plant pathogen Lachnellula willkommii and related sister species for the development of diagnostic species identification markers.</title>
        <authorList>
            <person name="Giroux E."/>
            <person name="Bilodeau G."/>
        </authorList>
    </citation>
    <scope>NUCLEOTIDE SEQUENCE [LARGE SCALE GENOMIC DNA]</scope>
    <source>
        <strain evidence="15 16">CBS 172.35</strain>
    </source>
</reference>
<keyword evidence="10 15" id="KW-0326">Glycosidase</keyword>
<evidence type="ECO:0000256" key="8">
    <source>
        <dbReference type="ARBA" id="ARBA00023136"/>
    </source>
</evidence>
<dbReference type="PROSITE" id="PS51762">
    <property type="entry name" value="GH16_2"/>
    <property type="match status" value="1"/>
</dbReference>
<accession>A0A559M3A6</accession>
<keyword evidence="8" id="KW-0472">Membrane</keyword>
<evidence type="ECO:0000313" key="16">
    <source>
        <dbReference type="Proteomes" id="UP000315522"/>
    </source>
</evidence>
<evidence type="ECO:0000256" key="3">
    <source>
        <dbReference type="ARBA" id="ARBA00012729"/>
    </source>
</evidence>
<keyword evidence="6 13" id="KW-0732">Signal</keyword>
<organism evidence="15 16">
    <name type="scientific">Lachnellula willkommii</name>
    <dbReference type="NCBI Taxonomy" id="215461"/>
    <lineage>
        <taxon>Eukaryota</taxon>
        <taxon>Fungi</taxon>
        <taxon>Dikarya</taxon>
        <taxon>Ascomycota</taxon>
        <taxon>Pezizomycotina</taxon>
        <taxon>Leotiomycetes</taxon>
        <taxon>Helotiales</taxon>
        <taxon>Lachnaceae</taxon>
        <taxon>Lachnellula</taxon>
    </lineage>
</organism>
<proteinExistence type="inferred from homology"/>
<evidence type="ECO:0000313" key="15">
    <source>
        <dbReference type="EMBL" id="TVY87404.1"/>
    </source>
</evidence>
<evidence type="ECO:0000256" key="7">
    <source>
        <dbReference type="ARBA" id="ARBA00022801"/>
    </source>
</evidence>
<protein>
    <recommendedName>
        <fullName evidence="3">chitinase</fullName>
        <ecNumber evidence="3">3.2.1.14</ecNumber>
    </recommendedName>
</protein>
<dbReference type="PANTHER" id="PTHR10963:SF27">
    <property type="entry name" value="GLYCOSIDASE-RELATED"/>
    <property type="match status" value="1"/>
</dbReference>
<evidence type="ECO:0000256" key="11">
    <source>
        <dbReference type="ARBA" id="ARBA00023316"/>
    </source>
</evidence>
<dbReference type="EMBL" id="QGML01002478">
    <property type="protein sequence ID" value="TVY87404.1"/>
    <property type="molecule type" value="Genomic_DNA"/>
</dbReference>
<evidence type="ECO:0000256" key="6">
    <source>
        <dbReference type="ARBA" id="ARBA00022729"/>
    </source>
</evidence>
<dbReference type="GO" id="GO:0008843">
    <property type="term" value="F:endochitinase activity"/>
    <property type="evidence" value="ECO:0007669"/>
    <property type="project" value="UniProtKB-EC"/>
</dbReference>
<comment type="caution">
    <text evidence="15">The sequence shown here is derived from an EMBL/GenBank/DDBJ whole genome shotgun (WGS) entry which is preliminary data.</text>
</comment>
<dbReference type="InterPro" id="IPR050546">
    <property type="entry name" value="Glycosyl_Hydrlase_16"/>
</dbReference>
<keyword evidence="11" id="KW-0961">Cell wall biogenesis/degradation</keyword>
<dbReference type="InterPro" id="IPR000757">
    <property type="entry name" value="Beta-glucanase-like"/>
</dbReference>
<dbReference type="AlphaFoldDB" id="A0A559M3A6"/>
<comment type="subcellular location">
    <subcellularLocation>
        <location evidence="2">Membrane</location>
    </subcellularLocation>
</comment>
<dbReference type="GO" id="GO:0016020">
    <property type="term" value="C:membrane"/>
    <property type="evidence" value="ECO:0007669"/>
    <property type="project" value="UniProtKB-SubCell"/>
</dbReference>
<keyword evidence="7" id="KW-0378">Hydrolase</keyword>
<dbReference type="InterPro" id="IPR013320">
    <property type="entry name" value="ConA-like_dom_sf"/>
</dbReference>
<evidence type="ECO:0000256" key="1">
    <source>
        <dbReference type="ARBA" id="ARBA00000822"/>
    </source>
</evidence>
<dbReference type="GO" id="GO:0005975">
    <property type="term" value="P:carbohydrate metabolic process"/>
    <property type="evidence" value="ECO:0007669"/>
    <property type="project" value="InterPro"/>
</dbReference>
<dbReference type="Gene3D" id="2.60.120.200">
    <property type="match status" value="1"/>
</dbReference>
<dbReference type="SUPFAM" id="SSF49899">
    <property type="entry name" value="Concanavalin A-like lectins/glucanases"/>
    <property type="match status" value="1"/>
</dbReference>
<comment type="similarity">
    <text evidence="12">Belongs to the glycosyl hydrolase 16 family. CRH1 subfamily.</text>
</comment>
<dbReference type="EC" id="3.2.1.14" evidence="3"/>
<evidence type="ECO:0000256" key="12">
    <source>
        <dbReference type="ARBA" id="ARBA00038074"/>
    </source>
</evidence>
<evidence type="ECO:0000256" key="13">
    <source>
        <dbReference type="SAM" id="SignalP"/>
    </source>
</evidence>
<feature type="signal peptide" evidence="13">
    <location>
        <begin position="1"/>
        <end position="20"/>
    </location>
</feature>
<dbReference type="PANTHER" id="PTHR10963">
    <property type="entry name" value="GLYCOSYL HYDROLASE-RELATED"/>
    <property type="match status" value="1"/>
</dbReference>
<evidence type="ECO:0000256" key="10">
    <source>
        <dbReference type="ARBA" id="ARBA00023295"/>
    </source>
</evidence>
<sequence>MRFTTATATAVLSALQVVNAQTSTTCNPLKKTCPGDSGIGNGKPFDTDFTKVTGTDAPTGWTYADGTTMSYDSTNGANFKISTKTDAPTISTSKYIMFGNVSVYAKASPGTGIVSSFVMESDDLDEIDWEWLGSNDASVESSFFGKGNVTTSDRAIYHHIANAVTGWHTYNIEWTKDYIKWYVDDILVRILPYDDPTTIKGTQFPQTPMKIKLGTFVESASFDSGASYSMYVKKITISDAGCGGTYTYTDRTGSYGSISSSND</sequence>
<keyword evidence="9" id="KW-0325">Glycoprotein</keyword>
<feature type="domain" description="GH16" evidence="14">
    <location>
        <begin position="20"/>
        <end position="240"/>
    </location>
</feature>
<evidence type="ECO:0000256" key="9">
    <source>
        <dbReference type="ARBA" id="ARBA00023180"/>
    </source>
</evidence>
<keyword evidence="5" id="KW-0808">Transferase</keyword>
<dbReference type="Pfam" id="PF00722">
    <property type="entry name" value="Glyco_hydro_16"/>
    <property type="match status" value="1"/>
</dbReference>
<dbReference type="GO" id="GO:0009277">
    <property type="term" value="C:fungal-type cell wall"/>
    <property type="evidence" value="ECO:0007669"/>
    <property type="project" value="TreeGrafter"/>
</dbReference>
<dbReference type="Proteomes" id="UP000315522">
    <property type="component" value="Unassembled WGS sequence"/>
</dbReference>
<comment type="catalytic activity">
    <reaction evidence="1">
        <text>Random endo-hydrolysis of N-acetyl-beta-D-glucosaminide (1-&gt;4)-beta-linkages in chitin and chitodextrins.</text>
        <dbReference type="EC" id="3.2.1.14"/>
    </reaction>
</comment>
<evidence type="ECO:0000256" key="5">
    <source>
        <dbReference type="ARBA" id="ARBA00022679"/>
    </source>
</evidence>
<dbReference type="GO" id="GO:0016757">
    <property type="term" value="F:glycosyltransferase activity"/>
    <property type="evidence" value="ECO:0007669"/>
    <property type="project" value="UniProtKB-KW"/>
</dbReference>
<keyword evidence="4" id="KW-0328">Glycosyltransferase</keyword>
<feature type="chain" id="PRO_5022084997" description="chitinase" evidence="13">
    <location>
        <begin position="21"/>
        <end position="263"/>
    </location>
</feature>
<dbReference type="GO" id="GO:0031505">
    <property type="term" value="P:fungal-type cell wall organization"/>
    <property type="evidence" value="ECO:0007669"/>
    <property type="project" value="TreeGrafter"/>
</dbReference>
<evidence type="ECO:0000259" key="14">
    <source>
        <dbReference type="PROSITE" id="PS51762"/>
    </source>
</evidence>